<accession>A0A127EI85</accession>
<dbReference type="PANTHER" id="PTHR34294:SF1">
    <property type="entry name" value="TRANSCRIPTIONAL REGULATOR LSRR"/>
    <property type="match status" value="1"/>
</dbReference>
<keyword evidence="4" id="KW-0804">Transcription</keyword>
<gene>
    <name evidence="6" type="ORF">JFP838_07640</name>
</gene>
<evidence type="ECO:0000313" key="6">
    <source>
        <dbReference type="EMBL" id="AMN35627.1"/>
    </source>
</evidence>
<dbReference type="AlphaFoldDB" id="A0A127EI85"/>
<evidence type="ECO:0000256" key="1">
    <source>
        <dbReference type="ARBA" id="ARBA00010466"/>
    </source>
</evidence>
<proteinExistence type="inferred from homology"/>
<evidence type="ECO:0000256" key="4">
    <source>
        <dbReference type="ARBA" id="ARBA00023163"/>
    </source>
</evidence>
<dbReference type="SUPFAM" id="SSF100950">
    <property type="entry name" value="NagB/RpiA/CoA transferase-like"/>
    <property type="match status" value="1"/>
</dbReference>
<dbReference type="PANTHER" id="PTHR34294">
    <property type="entry name" value="TRANSCRIPTIONAL REGULATOR-RELATED"/>
    <property type="match status" value="1"/>
</dbReference>
<keyword evidence="2" id="KW-0805">Transcription regulation</keyword>
<evidence type="ECO:0000259" key="5">
    <source>
        <dbReference type="Pfam" id="PF04198"/>
    </source>
</evidence>
<dbReference type="Pfam" id="PF04198">
    <property type="entry name" value="Sugar-bind"/>
    <property type="match status" value="1"/>
</dbReference>
<evidence type="ECO:0000256" key="3">
    <source>
        <dbReference type="ARBA" id="ARBA00023125"/>
    </source>
</evidence>
<dbReference type="EMBL" id="CP010994">
    <property type="protein sequence ID" value="AMN35627.1"/>
    <property type="molecule type" value="Genomic_DNA"/>
</dbReference>
<dbReference type="OrthoDB" id="58802at2"/>
<dbReference type="GO" id="GO:0003677">
    <property type="term" value="F:DNA binding"/>
    <property type="evidence" value="ECO:0007669"/>
    <property type="project" value="UniProtKB-KW"/>
</dbReference>
<reference evidence="6 7" key="1">
    <citation type="journal article" date="2016" name="PLoS ONE">
        <title>Plasmid Characterization and Chromosome Analysis of Two netF+ Clostridium perfringens Isolates Associated with Foal and Canine Necrotizing Enteritis.</title>
        <authorList>
            <person name="Mehdizadeh Gohari I."/>
            <person name="Kropinski A.M."/>
            <person name="Weese S.J."/>
            <person name="Parreira V.R."/>
            <person name="Whitehead A.E."/>
            <person name="Boerlin P."/>
            <person name="Prescott J.F."/>
        </authorList>
    </citation>
    <scope>NUCLEOTIDE SEQUENCE [LARGE SCALE GENOMIC DNA]</scope>
    <source>
        <strain evidence="6 7">JP838</strain>
    </source>
</reference>
<dbReference type="RefSeq" id="WP_061427892.1">
    <property type="nucleotide sequence ID" value="NZ_CABPRL010000001.1"/>
</dbReference>
<evidence type="ECO:0000256" key="2">
    <source>
        <dbReference type="ARBA" id="ARBA00023015"/>
    </source>
</evidence>
<dbReference type="InterPro" id="IPR037171">
    <property type="entry name" value="NagB/RpiA_transferase-like"/>
</dbReference>
<sequence>MKFEVNFEDQYNEFLANISNMYYNENKTQSEIAKEFNTTRFKVAKYLQEARDKNIVNIEINHPEIRLSTLEKKFKEQFGLKEAIILKVNNNDASEYAQTLGKTAADYIQTILNEDSIVGLTWGKTLYHAIKNIKASKKLPITVVQPFGTSGKGNISVDTPSLIHLLSDKYDSNYRLLYAPLYIMDDMVRKNLSMELVINQSLLKAKEMDILLTGLGTPEAIYSTLLWKESFLQDEFIKHQAVGAIYGRLYDKEGNFLDTSLNNKVFGIDSDTIKTIENKVCIVTGKFKSVAILGALRGKLINTLITDELTATKVLHLSSIE</sequence>
<feature type="domain" description="Sugar-binding" evidence="5">
    <location>
        <begin position="66"/>
        <end position="315"/>
    </location>
</feature>
<dbReference type="PATRIC" id="fig|1502.177.peg.1564"/>
<name>A0A127EI85_CLOPF</name>
<dbReference type="GO" id="GO:0030246">
    <property type="term" value="F:carbohydrate binding"/>
    <property type="evidence" value="ECO:0007669"/>
    <property type="project" value="InterPro"/>
</dbReference>
<organism evidence="6 7">
    <name type="scientific">Clostridium perfringens</name>
    <dbReference type="NCBI Taxonomy" id="1502"/>
    <lineage>
        <taxon>Bacteria</taxon>
        <taxon>Bacillati</taxon>
        <taxon>Bacillota</taxon>
        <taxon>Clostridia</taxon>
        <taxon>Eubacteriales</taxon>
        <taxon>Clostridiaceae</taxon>
        <taxon>Clostridium</taxon>
    </lineage>
</organism>
<dbReference type="InterPro" id="IPR036388">
    <property type="entry name" value="WH-like_DNA-bd_sf"/>
</dbReference>
<dbReference type="Gene3D" id="1.10.10.10">
    <property type="entry name" value="Winged helix-like DNA-binding domain superfamily/Winged helix DNA-binding domain"/>
    <property type="match status" value="1"/>
</dbReference>
<dbReference type="InterPro" id="IPR051054">
    <property type="entry name" value="SorC_transcr_regulators"/>
</dbReference>
<comment type="similarity">
    <text evidence="1">Belongs to the SorC transcriptional regulatory family.</text>
</comment>
<keyword evidence="3" id="KW-0238">DNA-binding</keyword>
<dbReference type="Gene3D" id="3.40.50.1360">
    <property type="match status" value="1"/>
</dbReference>
<evidence type="ECO:0000313" key="7">
    <source>
        <dbReference type="Proteomes" id="UP000070260"/>
    </source>
</evidence>
<dbReference type="Proteomes" id="UP000070260">
    <property type="component" value="Chromosome"/>
</dbReference>
<dbReference type="InterPro" id="IPR007324">
    <property type="entry name" value="Sugar-bd_dom_put"/>
</dbReference>
<protein>
    <submittedName>
        <fullName evidence="6">Transcriptional regulator</fullName>
    </submittedName>
</protein>